<sequence length="130" mass="14517">LGEEDWKYAEVNFYHILDAMVAQQDERAIPHIEGAEEFFPERSVEPRICREAIDRIEEGDPDSAFAWEAGEMAFPAEKIMEGLGRIGSEWGRERGESGGSDESEELIRCPGCGLDLPAIAETCPDCGRRL</sequence>
<comment type="caution">
    <text evidence="1">The sequence shown here is derived from an EMBL/GenBank/DDBJ whole genome shotgun (WGS) entry which is preliminary data.</text>
</comment>
<reference evidence="1 2" key="1">
    <citation type="journal article" date="2016" name="Sci. Rep.">
        <title>Metabolic traits of an uncultured archaeal lineage -MSBL1- from brine pools of the Red Sea.</title>
        <authorList>
            <person name="Mwirichia R."/>
            <person name="Alam I."/>
            <person name="Rashid M."/>
            <person name="Vinu M."/>
            <person name="Ba-Alawi W."/>
            <person name="Anthony Kamau A."/>
            <person name="Kamanda Ngugi D."/>
            <person name="Goker M."/>
            <person name="Klenk H.P."/>
            <person name="Bajic V."/>
            <person name="Stingl U."/>
        </authorList>
    </citation>
    <scope>NUCLEOTIDE SEQUENCE [LARGE SCALE GENOMIC DNA]</scope>
    <source>
        <strain evidence="1">SCGC-AAA259B11</strain>
    </source>
</reference>
<organism evidence="1 2">
    <name type="scientific">candidate division MSBL1 archaeon SCGC-AAA259B11</name>
    <dbReference type="NCBI Taxonomy" id="1698260"/>
    <lineage>
        <taxon>Archaea</taxon>
        <taxon>Methanobacteriati</taxon>
        <taxon>Methanobacteriota</taxon>
        <taxon>candidate division MSBL1</taxon>
    </lineage>
</organism>
<feature type="non-terminal residue" evidence="1">
    <location>
        <position position="1"/>
    </location>
</feature>
<evidence type="ECO:0000313" key="2">
    <source>
        <dbReference type="Proteomes" id="UP000070184"/>
    </source>
</evidence>
<protein>
    <recommendedName>
        <fullName evidence="3">Zinc-ribbon domain-containing protein</fullName>
    </recommendedName>
</protein>
<keyword evidence="2" id="KW-1185">Reference proteome</keyword>
<name>A0A133U6Y3_9EURY</name>
<accession>A0A133U6Y3</accession>
<dbReference type="Proteomes" id="UP000070184">
    <property type="component" value="Unassembled WGS sequence"/>
</dbReference>
<gene>
    <name evidence="1" type="ORF">AKJ61_01820</name>
</gene>
<dbReference type="EMBL" id="LHXK01000017">
    <property type="protein sequence ID" value="KXA89945.1"/>
    <property type="molecule type" value="Genomic_DNA"/>
</dbReference>
<proteinExistence type="predicted"/>
<dbReference type="AlphaFoldDB" id="A0A133U6Y3"/>
<evidence type="ECO:0000313" key="1">
    <source>
        <dbReference type="EMBL" id="KXA89945.1"/>
    </source>
</evidence>
<evidence type="ECO:0008006" key="3">
    <source>
        <dbReference type="Google" id="ProtNLM"/>
    </source>
</evidence>